<dbReference type="CDD" id="cd00333">
    <property type="entry name" value="MIP"/>
    <property type="match status" value="1"/>
</dbReference>
<dbReference type="PRINTS" id="PR00783">
    <property type="entry name" value="MINTRINSICP"/>
</dbReference>
<evidence type="ECO:0000256" key="7">
    <source>
        <dbReference type="RuleBase" id="RU000477"/>
    </source>
</evidence>
<evidence type="ECO:0000256" key="4">
    <source>
        <dbReference type="ARBA" id="ARBA00022692"/>
    </source>
</evidence>
<feature type="compositionally biased region" description="Polar residues" evidence="8">
    <location>
        <begin position="37"/>
        <end position="56"/>
    </location>
</feature>
<evidence type="ECO:0000256" key="1">
    <source>
        <dbReference type="ARBA" id="ARBA00004141"/>
    </source>
</evidence>
<dbReference type="InterPro" id="IPR023271">
    <property type="entry name" value="Aquaporin-like"/>
</dbReference>
<name>A0ABR1DUH0_NECAM</name>
<evidence type="ECO:0000256" key="8">
    <source>
        <dbReference type="SAM" id="MobiDB-lite"/>
    </source>
</evidence>
<keyword evidence="4 7" id="KW-0812">Transmembrane</keyword>
<evidence type="ECO:0000256" key="6">
    <source>
        <dbReference type="ARBA" id="ARBA00023136"/>
    </source>
</evidence>
<reference evidence="10 11" key="1">
    <citation type="submission" date="2023-08" db="EMBL/GenBank/DDBJ databases">
        <title>A Necator americanus chromosomal reference genome.</title>
        <authorList>
            <person name="Ilik V."/>
            <person name="Petrzelkova K.J."/>
            <person name="Pardy F."/>
            <person name="Fuh T."/>
            <person name="Niatou-Singa F.S."/>
            <person name="Gouil Q."/>
            <person name="Baker L."/>
            <person name="Ritchie M.E."/>
            <person name="Jex A.R."/>
            <person name="Gazzola D."/>
            <person name="Li H."/>
            <person name="Toshio Fujiwara R."/>
            <person name="Zhan B."/>
            <person name="Aroian R.V."/>
            <person name="Pafco B."/>
            <person name="Schwarz E.M."/>
        </authorList>
    </citation>
    <scope>NUCLEOTIDE SEQUENCE [LARGE SCALE GENOMIC DNA]</scope>
    <source>
        <strain evidence="10 11">Aroian</strain>
        <tissue evidence="10">Whole animal</tissue>
    </source>
</reference>
<feature type="transmembrane region" description="Helical" evidence="9">
    <location>
        <begin position="92"/>
        <end position="116"/>
    </location>
</feature>
<comment type="subcellular location">
    <subcellularLocation>
        <location evidence="1">Membrane</location>
        <topology evidence="1">Multi-pass membrane protein</topology>
    </subcellularLocation>
</comment>
<comment type="similarity">
    <text evidence="2 7">Belongs to the MIP/aquaporin (TC 1.A.8) family.</text>
</comment>
<organism evidence="10 11">
    <name type="scientific">Necator americanus</name>
    <name type="common">Human hookworm</name>
    <dbReference type="NCBI Taxonomy" id="51031"/>
    <lineage>
        <taxon>Eukaryota</taxon>
        <taxon>Metazoa</taxon>
        <taxon>Ecdysozoa</taxon>
        <taxon>Nematoda</taxon>
        <taxon>Chromadorea</taxon>
        <taxon>Rhabditida</taxon>
        <taxon>Rhabditina</taxon>
        <taxon>Rhabditomorpha</taxon>
        <taxon>Strongyloidea</taxon>
        <taxon>Ancylostomatidae</taxon>
        <taxon>Bunostominae</taxon>
        <taxon>Necator</taxon>
    </lineage>
</organism>
<feature type="transmembrane region" description="Helical" evidence="9">
    <location>
        <begin position="209"/>
        <end position="231"/>
    </location>
</feature>
<sequence>MSDAPPEEKQPEKEEKQPEKTMPNHDTSSSHDSSDDVATSPTPHTQQGAPTMSSDAQQPTYSIISKCAAEFVALMVFVFVGSVQGLTTYDGVLHAALCHGIAIFVLVAVFANVSGGHVNPAVTIGIAAAGKISPIEAVFYIIAQLAGGVLGAFIVRSILSYDNYVIIQGGATLCANGVQWYQALLAEIFATFLLVQTVLVTAVDGASNLAPLAIGFTVLMDILAVGGISGASMNPGRSFGPNIVASIFMSDQLADRFWSMHWVYYVGPAVGALVAVALYRVFFAREHRLLK</sequence>
<gene>
    <name evidence="10" type="primary">Necator_chrV.g17982</name>
    <name evidence="10" type="ORF">RB195_013192</name>
</gene>
<keyword evidence="5 9" id="KW-1133">Transmembrane helix</keyword>
<accession>A0ABR1DUH0</accession>
<feature type="transmembrane region" description="Helical" evidence="9">
    <location>
        <begin position="262"/>
        <end position="282"/>
    </location>
</feature>
<keyword evidence="3 7" id="KW-0813">Transport</keyword>
<dbReference type="PANTHER" id="PTHR19139:SF284">
    <property type="entry name" value="AQUAPORIN"/>
    <property type="match status" value="1"/>
</dbReference>
<protein>
    <recommendedName>
        <fullName evidence="12">Channel protein, MIP family</fullName>
    </recommendedName>
</protein>
<evidence type="ECO:0000313" key="10">
    <source>
        <dbReference type="EMBL" id="KAK6754044.1"/>
    </source>
</evidence>
<dbReference type="Proteomes" id="UP001303046">
    <property type="component" value="Unassembled WGS sequence"/>
</dbReference>
<evidence type="ECO:0000313" key="11">
    <source>
        <dbReference type="Proteomes" id="UP001303046"/>
    </source>
</evidence>
<feature type="compositionally biased region" description="Basic and acidic residues" evidence="8">
    <location>
        <begin position="1"/>
        <end position="34"/>
    </location>
</feature>
<dbReference type="EMBL" id="JAVFWL010000005">
    <property type="protein sequence ID" value="KAK6754044.1"/>
    <property type="molecule type" value="Genomic_DNA"/>
</dbReference>
<evidence type="ECO:0000256" key="3">
    <source>
        <dbReference type="ARBA" id="ARBA00022448"/>
    </source>
</evidence>
<comment type="caution">
    <text evidence="10">The sequence shown here is derived from an EMBL/GenBank/DDBJ whole genome shotgun (WGS) entry which is preliminary data.</text>
</comment>
<evidence type="ECO:0000256" key="9">
    <source>
        <dbReference type="SAM" id="Phobius"/>
    </source>
</evidence>
<feature type="region of interest" description="Disordered" evidence="8">
    <location>
        <begin position="1"/>
        <end position="56"/>
    </location>
</feature>
<evidence type="ECO:0008006" key="12">
    <source>
        <dbReference type="Google" id="ProtNLM"/>
    </source>
</evidence>
<dbReference type="PANTHER" id="PTHR19139">
    <property type="entry name" value="AQUAPORIN TRANSPORTER"/>
    <property type="match status" value="1"/>
</dbReference>
<feature type="transmembrane region" description="Helical" evidence="9">
    <location>
        <begin position="137"/>
        <end position="159"/>
    </location>
</feature>
<proteinExistence type="inferred from homology"/>
<evidence type="ECO:0000256" key="5">
    <source>
        <dbReference type="ARBA" id="ARBA00022989"/>
    </source>
</evidence>
<dbReference type="Gene3D" id="1.20.1080.10">
    <property type="entry name" value="Glycerol uptake facilitator protein"/>
    <property type="match status" value="1"/>
</dbReference>
<feature type="transmembrane region" description="Helical" evidence="9">
    <location>
        <begin position="67"/>
        <end position="86"/>
    </location>
</feature>
<dbReference type="InterPro" id="IPR022357">
    <property type="entry name" value="MIP_CS"/>
</dbReference>
<evidence type="ECO:0000256" key="2">
    <source>
        <dbReference type="ARBA" id="ARBA00006175"/>
    </source>
</evidence>
<dbReference type="InterPro" id="IPR000425">
    <property type="entry name" value="MIP"/>
</dbReference>
<dbReference type="InterPro" id="IPR034294">
    <property type="entry name" value="Aquaporin_transptr"/>
</dbReference>
<dbReference type="SUPFAM" id="SSF81338">
    <property type="entry name" value="Aquaporin-like"/>
    <property type="match status" value="1"/>
</dbReference>
<keyword evidence="11" id="KW-1185">Reference proteome</keyword>
<feature type="transmembrane region" description="Helical" evidence="9">
    <location>
        <begin position="179"/>
        <end position="202"/>
    </location>
</feature>
<keyword evidence="6 9" id="KW-0472">Membrane</keyword>
<dbReference type="PROSITE" id="PS00221">
    <property type="entry name" value="MIP"/>
    <property type="match status" value="1"/>
</dbReference>
<dbReference type="Pfam" id="PF00230">
    <property type="entry name" value="MIP"/>
    <property type="match status" value="1"/>
</dbReference>